<protein>
    <submittedName>
        <fullName evidence="2">Uncharacterized protein</fullName>
    </submittedName>
</protein>
<evidence type="ECO:0000256" key="1">
    <source>
        <dbReference type="SAM" id="MobiDB-lite"/>
    </source>
</evidence>
<organism evidence="2">
    <name type="scientific">Oryza sativa subsp. japonica</name>
    <name type="common">Rice</name>
    <dbReference type="NCBI Taxonomy" id="39947"/>
    <lineage>
        <taxon>Eukaryota</taxon>
        <taxon>Viridiplantae</taxon>
        <taxon>Streptophyta</taxon>
        <taxon>Embryophyta</taxon>
        <taxon>Tracheophyta</taxon>
        <taxon>Spermatophyta</taxon>
        <taxon>Magnoliopsida</taxon>
        <taxon>Liliopsida</taxon>
        <taxon>Poales</taxon>
        <taxon>Poaceae</taxon>
        <taxon>BOP clade</taxon>
        <taxon>Oryzoideae</taxon>
        <taxon>Oryzeae</taxon>
        <taxon>Oryzinae</taxon>
        <taxon>Oryza</taxon>
        <taxon>Oryza sativa</taxon>
    </lineage>
</organism>
<dbReference type="EMBL" id="AP004360">
    <property type="protein sequence ID" value="BAD88214.1"/>
    <property type="molecule type" value="Genomic_DNA"/>
</dbReference>
<gene>
    <name evidence="2" type="primary">B1166B08.21</name>
</gene>
<name>Q5JJZ2_ORYSJ</name>
<dbReference type="Proteomes" id="UP000817658">
    <property type="component" value="Chromosome 1"/>
</dbReference>
<reference evidence="2" key="1">
    <citation type="journal article" date="2002" name="Nature">
        <title>The genome sequence and structure of rice chromosome 1.</title>
        <authorList>
            <person name="Sasaki T."/>
            <person name="Matsumoto T."/>
            <person name="Yamamoto K."/>
            <person name="Sakata K."/>
            <person name="Baba T."/>
            <person name="Katayose Y."/>
            <person name="Wu J."/>
            <person name="Niimura Y."/>
            <person name="Cheng Z."/>
            <person name="Nagamura Y."/>
            <person name="Antonio B.A."/>
            <person name="Kanamori H."/>
            <person name="Hosokawa S."/>
            <person name="Masukawa M."/>
            <person name="Arikawa K."/>
            <person name="Chiden Y."/>
            <person name="Hayashi M."/>
            <person name="Okamoto M."/>
            <person name="Ando T."/>
            <person name="Aoki H."/>
            <person name="Arita K."/>
            <person name="Hamada M."/>
            <person name="Harada C."/>
            <person name="Hijishita S."/>
            <person name="Honda M."/>
            <person name="Ichikawa Y."/>
            <person name="Idonuma A."/>
            <person name="Iijima M."/>
            <person name="Ikeda M."/>
            <person name="Ikeno M."/>
            <person name="Itoh S."/>
            <person name="Itoh T."/>
            <person name="Itoh Y."/>
            <person name="Itoh Y."/>
            <person name="Iwabuchi A."/>
            <person name="Kamiya K."/>
            <person name="Karasawa W."/>
            <person name="Katagiri S."/>
            <person name="Kikuta A."/>
            <person name="Kobayashi N."/>
            <person name="Kono I."/>
            <person name="Machita K."/>
            <person name="Maehara T."/>
            <person name="Mizuno H."/>
            <person name="Mizubayashi T."/>
            <person name="Mukai Y."/>
            <person name="Nagasaki H."/>
            <person name="Nakashima M."/>
            <person name="Nakama Y."/>
            <person name="Nakamichi Y."/>
            <person name="Nakamura M."/>
            <person name="Namiki N."/>
            <person name="Negishi M."/>
            <person name="Ohta I."/>
            <person name="Ono N."/>
            <person name="Saji S."/>
            <person name="Sakai K."/>
            <person name="Shibata M."/>
            <person name="Shimokawa T."/>
            <person name="Shomura A."/>
            <person name="Song J."/>
            <person name="Takazaki Y."/>
            <person name="Terasawa K."/>
            <person name="Tsuji K."/>
            <person name="Waki K."/>
            <person name="Yamagata H."/>
            <person name="Yamane H."/>
            <person name="Yoshiki S."/>
            <person name="Yoshihara R."/>
            <person name="Yukawa K."/>
            <person name="Zhong H."/>
            <person name="Iwama H."/>
            <person name="Endo T."/>
            <person name="Ito H."/>
            <person name="Hahn J.H."/>
            <person name="Kim H.I."/>
            <person name="Eun M.Y."/>
            <person name="Yano M."/>
            <person name="Jiang J."/>
            <person name="Gojobori T."/>
        </authorList>
    </citation>
    <scope>NUCLEOTIDE SEQUENCE [LARGE SCALE GENOMIC DNA]</scope>
</reference>
<sequence>MELKIFMVRTVLGKLGRHLPVVAVRRSPAADEVRAAGAEPLVAGRRRSSIGAKVSTVGFASSASTFSDVPEESVSVEEGSEVFVEAQGKSHRSQTTL</sequence>
<feature type="region of interest" description="Disordered" evidence="1">
    <location>
        <begin position="78"/>
        <end position="97"/>
    </location>
</feature>
<proteinExistence type="predicted"/>
<accession>Q5JJZ2</accession>
<evidence type="ECO:0000313" key="2">
    <source>
        <dbReference type="EMBL" id="BAD88214.1"/>
    </source>
</evidence>
<dbReference type="AlphaFoldDB" id="Q5JJZ2"/>